<feature type="short sequence motif" description="Q motif" evidence="7">
    <location>
        <begin position="206"/>
        <end position="234"/>
    </location>
</feature>
<feature type="domain" description="Helicase ATP-binding" evidence="9">
    <location>
        <begin position="237"/>
        <end position="408"/>
    </location>
</feature>
<dbReference type="AlphaFoldDB" id="A0A091P948"/>
<dbReference type="Proteomes" id="UP000053001">
    <property type="component" value="Unassembled WGS sequence"/>
</dbReference>
<organism evidence="12 13">
    <name type="scientific">Leptosomus discolor</name>
    <name type="common">Madagascar cuckoo roller</name>
    <name type="synonym">Cuculus discolor</name>
    <dbReference type="NCBI Taxonomy" id="188344"/>
    <lineage>
        <taxon>Eukaryota</taxon>
        <taxon>Metazoa</taxon>
        <taxon>Chordata</taxon>
        <taxon>Craniata</taxon>
        <taxon>Vertebrata</taxon>
        <taxon>Euteleostomi</taxon>
        <taxon>Archelosauria</taxon>
        <taxon>Archosauria</taxon>
        <taxon>Dinosauria</taxon>
        <taxon>Saurischia</taxon>
        <taxon>Theropoda</taxon>
        <taxon>Coelurosauria</taxon>
        <taxon>Aves</taxon>
        <taxon>Neognathae</taxon>
        <taxon>Neoaves</taxon>
        <taxon>Telluraves</taxon>
        <taxon>Coraciimorphae</taxon>
        <taxon>Coraciiformes</taxon>
        <taxon>Leptosomidae</taxon>
        <taxon>Leptosomus</taxon>
    </lineage>
</organism>
<sequence>MFLPRSVKVKRTADEDKSCTAKKNKLSSGAPLLEETTEFQDCQSVRTENSASRWNLNEVAQELTEPVAGDLGVASTTLGKDDQNTDDEDSSLEEPIKSFSKSQRRAEPGEPVCVVCGRYGEYICDKTDEDVCSLECKAKHLLQTQAKEKSDQFTKAESQAETHLFNTPYCYKDHSFILGLRDEQIENLKLQLGIAVQGQHVPRPIVEFEHCGFPETLNHNLKNSGYEVPTPIQMQMIPVGLLGRDIVASADTGSGKTAAFLLPVIMKVLKETETPSALILAPTRELAIQIERQAKELMAGLPNMRTVLLVGGLPLPPQLHRLKQNVKVVIATPGRLLEILKQSSVQLHGIKIVVVDEVDTMLKMGFQQQVLDILEDISHDHQTILVSATIPVGIEHLANQLLHNFVRITIGEKNLPCSNVRQIILWVEEPSKKKKLFEILNDKKLFKPPVLVFVDCKLGADLLSDAVHKITGLQCTAMHSEKSQVERTEILQGLLQEKYEVIVSTGVLGRGLDLVNVKLVVNFDMPSSMDEYVHQVFASIKTVPILTYYLFLNRESFKKLFWDVVKRVKPTGTILPPQLLNSPYLHDQKRREQQRLKQLQNSLVTGDNIMDIIRKHDKNNSQR</sequence>
<dbReference type="PANTHER" id="PTHR47958">
    <property type="entry name" value="ATP-DEPENDENT RNA HELICASE DBP3"/>
    <property type="match status" value="1"/>
</dbReference>
<accession>A0A091P948</accession>
<evidence type="ECO:0000259" key="10">
    <source>
        <dbReference type="PROSITE" id="PS51194"/>
    </source>
</evidence>
<evidence type="ECO:0000256" key="7">
    <source>
        <dbReference type="PROSITE-ProRule" id="PRU00552"/>
    </source>
</evidence>
<keyword evidence="3" id="KW-0547">Nucleotide-binding</keyword>
<evidence type="ECO:0000256" key="4">
    <source>
        <dbReference type="ARBA" id="ARBA00022801"/>
    </source>
</evidence>
<dbReference type="SUPFAM" id="SSF52540">
    <property type="entry name" value="P-loop containing nucleoside triphosphate hydrolases"/>
    <property type="match status" value="2"/>
</dbReference>
<dbReference type="PROSITE" id="PS51192">
    <property type="entry name" value="HELICASE_ATP_BIND_1"/>
    <property type="match status" value="1"/>
</dbReference>
<dbReference type="GO" id="GO:0003724">
    <property type="term" value="F:RNA helicase activity"/>
    <property type="evidence" value="ECO:0007669"/>
    <property type="project" value="UniProtKB-EC"/>
</dbReference>
<reference evidence="12 13" key="1">
    <citation type="submission" date="2014-04" db="EMBL/GenBank/DDBJ databases">
        <title>Genome evolution of avian class.</title>
        <authorList>
            <person name="Zhang G."/>
            <person name="Li C."/>
        </authorList>
    </citation>
    <scope>NUCLEOTIDE SEQUENCE [LARGE SCALE GENOMIC DNA]</scope>
    <source>
        <strain evidence="12">BGI_N330</strain>
    </source>
</reference>
<dbReference type="InterPro" id="IPR001650">
    <property type="entry name" value="Helicase_C-like"/>
</dbReference>
<dbReference type="FunFam" id="3.30.60.220:FF:000001">
    <property type="entry name" value="Probable ATP-dependent RNA helicase DDX59"/>
    <property type="match status" value="1"/>
</dbReference>
<evidence type="ECO:0000256" key="1">
    <source>
        <dbReference type="ARBA" id="ARBA00009718"/>
    </source>
</evidence>
<evidence type="ECO:0000259" key="9">
    <source>
        <dbReference type="PROSITE" id="PS51192"/>
    </source>
</evidence>
<evidence type="ECO:0000256" key="5">
    <source>
        <dbReference type="ARBA" id="ARBA00022806"/>
    </source>
</evidence>
<feature type="domain" description="DEAD-box RNA helicase Q" evidence="11">
    <location>
        <begin position="206"/>
        <end position="234"/>
    </location>
</feature>
<dbReference type="Pfam" id="PF00270">
    <property type="entry name" value="DEAD"/>
    <property type="match status" value="1"/>
</dbReference>
<dbReference type="PROSITE" id="PS51194">
    <property type="entry name" value="HELICASE_CTER"/>
    <property type="match status" value="1"/>
</dbReference>
<comment type="similarity">
    <text evidence="1">Belongs to the DEAD box helicase family. DDX59 subfamily.</text>
</comment>
<protein>
    <recommendedName>
        <fullName evidence="2">RNA helicase</fullName>
        <ecNumber evidence="2">3.6.4.13</ecNumber>
    </recommendedName>
</protein>
<dbReference type="Gene3D" id="3.30.60.220">
    <property type="match status" value="1"/>
</dbReference>
<proteinExistence type="inferred from homology"/>
<keyword evidence="6" id="KW-0067">ATP-binding</keyword>
<evidence type="ECO:0000313" key="12">
    <source>
        <dbReference type="EMBL" id="KFQ03728.1"/>
    </source>
</evidence>
<dbReference type="InterPro" id="IPR027417">
    <property type="entry name" value="P-loop_NTPase"/>
</dbReference>
<evidence type="ECO:0000313" key="13">
    <source>
        <dbReference type="Proteomes" id="UP000053001"/>
    </source>
</evidence>
<dbReference type="CDD" id="cd17962">
    <property type="entry name" value="DEADc_DDX59"/>
    <property type="match status" value="1"/>
</dbReference>
<dbReference type="InterPro" id="IPR014014">
    <property type="entry name" value="RNA_helicase_DEAD_Q_motif"/>
</dbReference>
<feature type="region of interest" description="Disordered" evidence="8">
    <location>
        <begin position="65"/>
        <end position="103"/>
    </location>
</feature>
<dbReference type="PROSITE" id="PS51195">
    <property type="entry name" value="Q_MOTIF"/>
    <property type="match status" value="1"/>
</dbReference>
<dbReference type="CDD" id="cd23022">
    <property type="entry name" value="zf-HIT_DDX59"/>
    <property type="match status" value="1"/>
</dbReference>
<dbReference type="GO" id="GO:0003676">
    <property type="term" value="F:nucleic acid binding"/>
    <property type="evidence" value="ECO:0007669"/>
    <property type="project" value="InterPro"/>
</dbReference>
<dbReference type="CDD" id="cd18787">
    <property type="entry name" value="SF2_C_DEAD"/>
    <property type="match status" value="1"/>
</dbReference>
<keyword evidence="5 12" id="KW-0347">Helicase</keyword>
<name>A0A091P948_LEPDC</name>
<evidence type="ECO:0000259" key="11">
    <source>
        <dbReference type="PROSITE" id="PS51195"/>
    </source>
</evidence>
<gene>
    <name evidence="12" type="ORF">N330_03017</name>
</gene>
<feature type="domain" description="Helicase C-terminal" evidence="10">
    <location>
        <begin position="419"/>
        <end position="583"/>
    </location>
</feature>
<dbReference type="InterPro" id="IPR014001">
    <property type="entry name" value="Helicase_ATP-bd"/>
</dbReference>
<dbReference type="PhylomeDB" id="A0A091P948"/>
<keyword evidence="13" id="KW-1185">Reference proteome</keyword>
<dbReference type="GO" id="GO:0005524">
    <property type="term" value="F:ATP binding"/>
    <property type="evidence" value="ECO:0007669"/>
    <property type="project" value="UniProtKB-KW"/>
</dbReference>
<dbReference type="EC" id="3.6.4.13" evidence="2"/>
<dbReference type="Gene3D" id="3.40.50.300">
    <property type="entry name" value="P-loop containing nucleotide triphosphate hydrolases"/>
    <property type="match status" value="2"/>
</dbReference>
<dbReference type="SMART" id="SM00487">
    <property type="entry name" value="DEXDc"/>
    <property type="match status" value="1"/>
</dbReference>
<dbReference type="Pfam" id="PF00271">
    <property type="entry name" value="Helicase_C"/>
    <property type="match status" value="1"/>
</dbReference>
<dbReference type="GO" id="GO:0016787">
    <property type="term" value="F:hydrolase activity"/>
    <property type="evidence" value="ECO:0007669"/>
    <property type="project" value="UniProtKB-KW"/>
</dbReference>
<evidence type="ECO:0000256" key="2">
    <source>
        <dbReference type="ARBA" id="ARBA00012552"/>
    </source>
</evidence>
<dbReference type="InterPro" id="IPR007529">
    <property type="entry name" value="Znf_HIT"/>
</dbReference>
<evidence type="ECO:0000256" key="6">
    <source>
        <dbReference type="ARBA" id="ARBA00022840"/>
    </source>
</evidence>
<dbReference type="SMART" id="SM00490">
    <property type="entry name" value="HELICc"/>
    <property type="match status" value="1"/>
</dbReference>
<dbReference type="InterPro" id="IPR011545">
    <property type="entry name" value="DEAD/DEAH_box_helicase_dom"/>
</dbReference>
<evidence type="ECO:0000256" key="8">
    <source>
        <dbReference type="SAM" id="MobiDB-lite"/>
    </source>
</evidence>
<evidence type="ECO:0000256" key="3">
    <source>
        <dbReference type="ARBA" id="ARBA00022741"/>
    </source>
</evidence>
<dbReference type="EMBL" id="KK669334">
    <property type="protein sequence ID" value="KFQ03728.1"/>
    <property type="molecule type" value="Genomic_DNA"/>
</dbReference>
<keyword evidence="4" id="KW-0378">Hydrolase</keyword>
<dbReference type="Pfam" id="PF04438">
    <property type="entry name" value="zf-HIT"/>
    <property type="match status" value="1"/>
</dbReference>